<dbReference type="GO" id="GO:0070307">
    <property type="term" value="P:lens fiber cell development"/>
    <property type="evidence" value="ECO:0007669"/>
    <property type="project" value="TreeGrafter"/>
</dbReference>
<evidence type="ECO:0000256" key="1">
    <source>
        <dbReference type="ARBA" id="ARBA00004245"/>
    </source>
</evidence>
<feature type="coiled-coil region" evidence="15">
    <location>
        <begin position="42"/>
        <end position="159"/>
    </location>
</feature>
<feature type="non-terminal residue" evidence="18">
    <location>
        <position position="1"/>
    </location>
</feature>
<evidence type="ECO:0000256" key="14">
    <source>
        <dbReference type="ARBA" id="ARBA00031415"/>
    </source>
</evidence>
<organism evidence="18 19">
    <name type="scientific">Sclerurus mexicanus</name>
    <name type="common">tawny-throated leaftosser</name>
    <dbReference type="NCBI Taxonomy" id="265632"/>
    <lineage>
        <taxon>Eukaryota</taxon>
        <taxon>Metazoa</taxon>
        <taxon>Chordata</taxon>
        <taxon>Craniata</taxon>
        <taxon>Vertebrata</taxon>
        <taxon>Euteleostomi</taxon>
        <taxon>Archelosauria</taxon>
        <taxon>Archosauria</taxon>
        <taxon>Dinosauria</taxon>
        <taxon>Saurischia</taxon>
        <taxon>Theropoda</taxon>
        <taxon>Coelurosauria</taxon>
        <taxon>Aves</taxon>
        <taxon>Neognathae</taxon>
        <taxon>Neoaves</taxon>
        <taxon>Telluraves</taxon>
        <taxon>Australaves</taxon>
        <taxon>Passeriformes</taxon>
        <taxon>Furnariidae</taxon>
        <taxon>Sclerurus</taxon>
    </lineage>
</organism>
<evidence type="ECO:0000256" key="12">
    <source>
        <dbReference type="ARBA" id="ARBA00023136"/>
    </source>
</evidence>
<dbReference type="GO" id="GO:0005886">
    <property type="term" value="C:plasma membrane"/>
    <property type="evidence" value="ECO:0007669"/>
    <property type="project" value="UniProtKB-SubCell"/>
</dbReference>
<keyword evidence="10" id="KW-0403">Intermediate filament</keyword>
<keyword evidence="19" id="KW-1185">Reference proteome</keyword>
<evidence type="ECO:0000256" key="3">
    <source>
        <dbReference type="ARBA" id="ARBA00004544"/>
    </source>
</evidence>
<keyword evidence="8" id="KW-0273">Eye lens protein</keyword>
<keyword evidence="12" id="KW-0472">Membrane</keyword>
<keyword evidence="9" id="KW-0677">Repeat</keyword>
<dbReference type="SUPFAM" id="SSF64593">
    <property type="entry name" value="Intermediate filament protein, coiled coil region"/>
    <property type="match status" value="1"/>
</dbReference>
<comment type="caution">
    <text evidence="18">The sequence shown here is derived from an EMBL/GenBank/DDBJ whole genome shotgun (WGS) entry which is preliminary data.</text>
</comment>
<dbReference type="GO" id="GO:0005938">
    <property type="term" value="C:cell cortex"/>
    <property type="evidence" value="ECO:0007669"/>
    <property type="project" value="UniProtKB-SubCell"/>
</dbReference>
<evidence type="ECO:0000256" key="7">
    <source>
        <dbReference type="ARBA" id="ARBA00022553"/>
    </source>
</evidence>
<dbReference type="FunFam" id="1.20.5.1160:FF:000009">
    <property type="entry name" value="filensin isoform X2"/>
    <property type="match status" value="1"/>
</dbReference>
<dbReference type="AlphaFoldDB" id="A0A7K8WE64"/>
<keyword evidence="11 15" id="KW-0175">Coiled coil</keyword>
<dbReference type="EMBL" id="VWZF01003406">
    <property type="protein sequence ID" value="NXF76670.1"/>
    <property type="molecule type" value="Genomic_DNA"/>
</dbReference>
<dbReference type="Pfam" id="PF00038">
    <property type="entry name" value="Filament"/>
    <property type="match status" value="1"/>
</dbReference>
<comment type="subcellular location">
    <subcellularLocation>
        <location evidence="2">Cell membrane</location>
        <topology evidence="2">Peripheral membrane protein</topology>
        <orientation evidence="2">Cytoplasmic side</orientation>
    </subcellularLocation>
    <subcellularLocation>
        <location evidence="3">Cytoplasm</location>
        <location evidence="3">Cell cortex</location>
    </subcellularLocation>
    <subcellularLocation>
        <location evidence="1">Cytoplasm</location>
        <location evidence="1">Cytoskeleton</location>
    </subcellularLocation>
</comment>
<gene>
    <name evidence="18" type="primary">Bfsp1</name>
    <name evidence="18" type="ORF">SCLMEX_R08325</name>
</gene>
<evidence type="ECO:0000256" key="11">
    <source>
        <dbReference type="ARBA" id="ARBA00023054"/>
    </source>
</evidence>
<feature type="compositionally biased region" description="Basic and acidic residues" evidence="16">
    <location>
        <begin position="530"/>
        <end position="558"/>
    </location>
</feature>
<dbReference type="Gene3D" id="1.20.5.170">
    <property type="match status" value="1"/>
</dbReference>
<dbReference type="Proteomes" id="UP000588334">
    <property type="component" value="Unassembled WGS sequence"/>
</dbReference>
<evidence type="ECO:0000256" key="13">
    <source>
        <dbReference type="ARBA" id="ARBA00023212"/>
    </source>
</evidence>
<evidence type="ECO:0000313" key="18">
    <source>
        <dbReference type="EMBL" id="NXF76670.1"/>
    </source>
</evidence>
<name>A0A7K8WE64_9FURN</name>
<dbReference type="PANTHER" id="PTHR14069:SF0">
    <property type="entry name" value="FILENSIN"/>
    <property type="match status" value="1"/>
</dbReference>
<dbReference type="InterPro" id="IPR042358">
    <property type="entry name" value="BFSP1"/>
</dbReference>
<reference evidence="18 19" key="1">
    <citation type="submission" date="2019-09" db="EMBL/GenBank/DDBJ databases">
        <title>Bird 10,000 Genomes (B10K) Project - Family phase.</title>
        <authorList>
            <person name="Zhang G."/>
        </authorList>
    </citation>
    <scope>NUCLEOTIDE SEQUENCE [LARGE SCALE GENOMIC DNA]</scope>
    <source>
        <strain evidence="18">B10K-DU-001-03</strain>
        <tissue evidence="18">Muscle</tissue>
    </source>
</reference>
<dbReference type="InterPro" id="IPR039008">
    <property type="entry name" value="IF_rod_dom"/>
</dbReference>
<feature type="domain" description="IF rod" evidence="17">
    <location>
        <begin position="38"/>
        <end position="317"/>
    </location>
</feature>
<evidence type="ECO:0000313" key="19">
    <source>
        <dbReference type="Proteomes" id="UP000588334"/>
    </source>
</evidence>
<evidence type="ECO:0000256" key="9">
    <source>
        <dbReference type="ARBA" id="ARBA00022737"/>
    </source>
</evidence>
<dbReference type="Gene3D" id="1.20.5.1160">
    <property type="entry name" value="Vasodilator-stimulated phosphoprotein"/>
    <property type="match status" value="1"/>
</dbReference>
<evidence type="ECO:0000256" key="5">
    <source>
        <dbReference type="ARBA" id="ARBA00022475"/>
    </source>
</evidence>
<keyword evidence="5" id="KW-1003">Cell membrane</keyword>
<evidence type="ECO:0000256" key="16">
    <source>
        <dbReference type="SAM" id="MobiDB-lite"/>
    </source>
</evidence>
<evidence type="ECO:0000256" key="2">
    <source>
        <dbReference type="ARBA" id="ARBA00004413"/>
    </source>
</evidence>
<proteinExistence type="predicted"/>
<protein>
    <recommendedName>
        <fullName evidence="4">Filensin</fullName>
    </recommendedName>
    <alternativeName>
        <fullName evidence="14">Beaded filament structural protein 1</fullName>
    </alternativeName>
</protein>
<dbReference type="PROSITE" id="PS51842">
    <property type="entry name" value="IF_ROD_2"/>
    <property type="match status" value="1"/>
</dbReference>
<sequence length="655" mass="76196">MYRSSFLREVRKEKYERSDAYDELRGSPEFDSLAQARGLENLQELNERFASYINRARVLEQRNTILRKQLETFQRMDELVGLDEAFAGQIEFNRQRMRELATDRAKLEREEKDAQRMLDEYRNKYRNEREYQQRLKETLERLNKEADEALLCNLELQIESQFLQDDINATKDRYKKNLMEIQTYVNVLQQIIQTTPRVSPITAGICEAMIAERRIPVLQSQLEEYKSILCQLQAQKYKLQTETTMLEQAIKNTQESYDDEIQLYNEQIENLRKGIEEAERILEKYTTDCRQLVIYQQSLENELERYKRIIENEDSRLNSAIAGTPVTLFTQIYRPAQPQVARGRDITQAVQDIASVKPRQKALTKKIARKKELMSKDKTDSHSPERMYERTLEGYDQDQMEFRHEGSVRCGQEESEFDEKEMGPEDVPDGAQISKAFDKLCNIVREKIRVCKKPKAKPEAPPKGRYVLVTGEEGYEEPCILAPSIPAPGEITVSTGNGKVMNGGEVEPIPELPEPAEPPEKADICERREEFEIPDKQREEEREDMLEWGKKTRGKIEQITKYPDISEPETVPSPGLISPTEPGLLREKEYEREDKQGLLFREAALPGSMSYEKVEVVESIEKFSDDRIQTYEETAMIVETMIEKTSKKKPGDKGS</sequence>
<feature type="compositionally biased region" description="Acidic residues" evidence="16">
    <location>
        <begin position="413"/>
        <end position="428"/>
    </location>
</feature>
<feature type="coiled-coil region" evidence="15">
    <location>
        <begin position="254"/>
        <end position="316"/>
    </location>
</feature>
<dbReference type="GO" id="GO:0005212">
    <property type="term" value="F:structural constituent of eye lens"/>
    <property type="evidence" value="ECO:0007669"/>
    <property type="project" value="UniProtKB-KW"/>
</dbReference>
<accession>A0A7K8WE64</accession>
<evidence type="ECO:0000256" key="6">
    <source>
        <dbReference type="ARBA" id="ARBA00022490"/>
    </source>
</evidence>
<dbReference type="PANTHER" id="PTHR14069">
    <property type="entry name" value="FILENSIN"/>
    <property type="match status" value="1"/>
</dbReference>
<evidence type="ECO:0000256" key="4">
    <source>
        <dbReference type="ARBA" id="ARBA00019025"/>
    </source>
</evidence>
<evidence type="ECO:0000256" key="10">
    <source>
        <dbReference type="ARBA" id="ARBA00022754"/>
    </source>
</evidence>
<dbReference type="SMART" id="SM01391">
    <property type="entry name" value="Filament"/>
    <property type="match status" value="1"/>
</dbReference>
<evidence type="ECO:0000256" key="8">
    <source>
        <dbReference type="ARBA" id="ARBA00022613"/>
    </source>
</evidence>
<dbReference type="OrthoDB" id="9942423at2759"/>
<feature type="region of interest" description="Disordered" evidence="16">
    <location>
        <begin position="407"/>
        <end position="430"/>
    </location>
</feature>
<keyword evidence="13" id="KW-0206">Cytoskeleton</keyword>
<feature type="non-terminal residue" evidence="18">
    <location>
        <position position="655"/>
    </location>
</feature>
<dbReference type="GO" id="GO:0005882">
    <property type="term" value="C:intermediate filament"/>
    <property type="evidence" value="ECO:0007669"/>
    <property type="project" value="UniProtKB-KW"/>
</dbReference>
<keyword evidence="6" id="KW-0963">Cytoplasm</keyword>
<keyword evidence="7" id="KW-0597">Phosphoprotein</keyword>
<evidence type="ECO:0000256" key="15">
    <source>
        <dbReference type="SAM" id="Coils"/>
    </source>
</evidence>
<evidence type="ECO:0000259" key="17">
    <source>
        <dbReference type="PROSITE" id="PS51842"/>
    </source>
</evidence>
<feature type="region of interest" description="Disordered" evidence="16">
    <location>
        <begin position="530"/>
        <end position="583"/>
    </location>
</feature>